<dbReference type="AlphaFoldDB" id="A0A7S2L0H4"/>
<reference evidence="2" key="1">
    <citation type="submission" date="2021-01" db="EMBL/GenBank/DDBJ databases">
        <authorList>
            <person name="Corre E."/>
            <person name="Pelletier E."/>
            <person name="Niang G."/>
            <person name="Scheremetjew M."/>
            <person name="Finn R."/>
            <person name="Kale V."/>
            <person name="Holt S."/>
            <person name="Cochrane G."/>
            <person name="Meng A."/>
            <person name="Brown T."/>
            <person name="Cohen L."/>
        </authorList>
    </citation>
    <scope>NUCLEOTIDE SEQUENCE</scope>
    <source>
        <strain evidence="2">RCC3387</strain>
    </source>
</reference>
<dbReference type="EMBL" id="HBGW01055027">
    <property type="protein sequence ID" value="CAD9592192.1"/>
    <property type="molecule type" value="Transcribed_RNA"/>
</dbReference>
<evidence type="ECO:0000256" key="1">
    <source>
        <dbReference type="SAM" id="MobiDB-lite"/>
    </source>
</evidence>
<gene>
    <name evidence="2" type="ORF">BRAN1462_LOCUS34926</name>
</gene>
<accession>A0A7S2L0H4</accession>
<sequence length="256" mass="28258">MNKCILVVIQITCAPTQHLKTLNPHLDHAAFDAFYSNEHCPYMYNAGHCQVSSFGVGGTNGHAIFWGEARKPIVDVKQKLLVKVMNSAPPIIADGPDPADWEYSGPPFDLKDGEKCSITYWKDPVTGDEEVRFDRQLKAIAAPAEFYCTSGNHNDWTDDRMVEGDRPGLFFQEVEIPDSGRLEFRILADGEHDRSIGPEETTESRSVPIIGPGSDVRTSWIATGRPGDLMRIEYMTTQGPSGGAGLQSVSWFPVEA</sequence>
<organism evidence="2">
    <name type="scientific">Zooxanthella nutricula</name>
    <dbReference type="NCBI Taxonomy" id="1333877"/>
    <lineage>
        <taxon>Eukaryota</taxon>
        <taxon>Sar</taxon>
        <taxon>Alveolata</taxon>
        <taxon>Dinophyceae</taxon>
        <taxon>Peridiniales</taxon>
        <taxon>Peridiniales incertae sedis</taxon>
        <taxon>Zooxanthella</taxon>
    </lineage>
</organism>
<proteinExistence type="predicted"/>
<dbReference type="Gene3D" id="3.40.47.10">
    <property type="match status" value="1"/>
</dbReference>
<evidence type="ECO:0000313" key="2">
    <source>
        <dbReference type="EMBL" id="CAD9592192.1"/>
    </source>
</evidence>
<dbReference type="InterPro" id="IPR016039">
    <property type="entry name" value="Thiolase-like"/>
</dbReference>
<feature type="region of interest" description="Disordered" evidence="1">
    <location>
        <begin position="193"/>
        <end position="212"/>
    </location>
</feature>
<protein>
    <submittedName>
        <fullName evidence="2">Uncharacterized protein</fullName>
    </submittedName>
</protein>
<dbReference type="GO" id="GO:0016746">
    <property type="term" value="F:acyltransferase activity"/>
    <property type="evidence" value="ECO:0007669"/>
    <property type="project" value="InterPro"/>
</dbReference>
<name>A0A7S2L0H4_9DINO</name>